<evidence type="ECO:0000313" key="2">
    <source>
        <dbReference type="Proteomes" id="UP001303160"/>
    </source>
</evidence>
<protein>
    <submittedName>
        <fullName evidence="1">Uncharacterized protein</fullName>
    </submittedName>
</protein>
<dbReference type="Proteomes" id="UP001303160">
    <property type="component" value="Unassembled WGS sequence"/>
</dbReference>
<organism evidence="1 2">
    <name type="scientific">Triangularia verruculosa</name>
    <dbReference type="NCBI Taxonomy" id="2587418"/>
    <lineage>
        <taxon>Eukaryota</taxon>
        <taxon>Fungi</taxon>
        <taxon>Dikarya</taxon>
        <taxon>Ascomycota</taxon>
        <taxon>Pezizomycotina</taxon>
        <taxon>Sordariomycetes</taxon>
        <taxon>Sordariomycetidae</taxon>
        <taxon>Sordariales</taxon>
        <taxon>Podosporaceae</taxon>
        <taxon>Triangularia</taxon>
    </lineage>
</organism>
<dbReference type="EMBL" id="MU863948">
    <property type="protein sequence ID" value="KAK4198334.1"/>
    <property type="molecule type" value="Genomic_DNA"/>
</dbReference>
<keyword evidence="2" id="KW-1185">Reference proteome</keyword>
<name>A0AAN6XD46_9PEZI</name>
<reference evidence="1" key="2">
    <citation type="submission" date="2023-05" db="EMBL/GenBank/DDBJ databases">
        <authorList>
            <consortium name="Lawrence Berkeley National Laboratory"/>
            <person name="Steindorff A."/>
            <person name="Hensen N."/>
            <person name="Bonometti L."/>
            <person name="Westerberg I."/>
            <person name="Brannstrom I.O."/>
            <person name="Guillou S."/>
            <person name="Cros-Aarteil S."/>
            <person name="Calhoun S."/>
            <person name="Haridas S."/>
            <person name="Kuo A."/>
            <person name="Mondo S."/>
            <person name="Pangilinan J."/>
            <person name="Riley R."/>
            <person name="Labutti K."/>
            <person name="Andreopoulos B."/>
            <person name="Lipzen A."/>
            <person name="Chen C."/>
            <person name="Yanf M."/>
            <person name="Daum C."/>
            <person name="Ng V."/>
            <person name="Clum A."/>
            <person name="Ohm R."/>
            <person name="Martin F."/>
            <person name="Silar P."/>
            <person name="Natvig D."/>
            <person name="Lalanne C."/>
            <person name="Gautier V."/>
            <person name="Ament-Velasquez S.L."/>
            <person name="Kruys A."/>
            <person name="Hutchinson M.I."/>
            <person name="Powell A.J."/>
            <person name="Barry K."/>
            <person name="Miller A.N."/>
            <person name="Grigoriev I.V."/>
            <person name="Debuchy R."/>
            <person name="Gladieux P."/>
            <person name="Thoren M.H."/>
            <person name="Johannesson H."/>
        </authorList>
    </citation>
    <scope>NUCLEOTIDE SEQUENCE</scope>
    <source>
        <strain evidence="1">CBS 315.58</strain>
    </source>
</reference>
<proteinExistence type="predicted"/>
<accession>A0AAN6XD46</accession>
<evidence type="ECO:0000313" key="1">
    <source>
        <dbReference type="EMBL" id="KAK4198334.1"/>
    </source>
</evidence>
<comment type="caution">
    <text evidence="1">The sequence shown here is derived from an EMBL/GenBank/DDBJ whole genome shotgun (WGS) entry which is preliminary data.</text>
</comment>
<reference evidence="1" key="1">
    <citation type="journal article" date="2023" name="Mol. Phylogenet. Evol.">
        <title>Genome-scale phylogeny and comparative genomics of the fungal order Sordariales.</title>
        <authorList>
            <person name="Hensen N."/>
            <person name="Bonometti L."/>
            <person name="Westerberg I."/>
            <person name="Brannstrom I.O."/>
            <person name="Guillou S."/>
            <person name="Cros-Aarteil S."/>
            <person name="Calhoun S."/>
            <person name="Haridas S."/>
            <person name="Kuo A."/>
            <person name="Mondo S."/>
            <person name="Pangilinan J."/>
            <person name="Riley R."/>
            <person name="LaButti K."/>
            <person name="Andreopoulos B."/>
            <person name="Lipzen A."/>
            <person name="Chen C."/>
            <person name="Yan M."/>
            <person name="Daum C."/>
            <person name="Ng V."/>
            <person name="Clum A."/>
            <person name="Steindorff A."/>
            <person name="Ohm R.A."/>
            <person name="Martin F."/>
            <person name="Silar P."/>
            <person name="Natvig D.O."/>
            <person name="Lalanne C."/>
            <person name="Gautier V."/>
            <person name="Ament-Velasquez S.L."/>
            <person name="Kruys A."/>
            <person name="Hutchinson M.I."/>
            <person name="Powell A.J."/>
            <person name="Barry K."/>
            <person name="Miller A.N."/>
            <person name="Grigoriev I.V."/>
            <person name="Debuchy R."/>
            <person name="Gladieux P."/>
            <person name="Hiltunen Thoren M."/>
            <person name="Johannesson H."/>
        </authorList>
    </citation>
    <scope>NUCLEOTIDE SEQUENCE</scope>
    <source>
        <strain evidence="1">CBS 315.58</strain>
    </source>
</reference>
<gene>
    <name evidence="1" type="ORF">QBC40DRAFT_284054</name>
</gene>
<sequence>MQQPTKYYFLAPPDILPNTTLQLGQLFTSLKHPHHRLCSPPPIPPSQIQTIQSASPWEWSYDVSSSTSCDLSVTAGALAQLIPLGPDLAVSMRRGARVEFTAERLETTRFDPDKDYLDKCMAMKEVQEVLKRWKPSTLYMITGMKVAYDGTKKEVFKHSQGNHGWIDG</sequence>
<dbReference type="AlphaFoldDB" id="A0AAN6XD46"/>